<dbReference type="EMBL" id="IACL01097436">
    <property type="protein sequence ID" value="LAB13390.1"/>
    <property type="molecule type" value="Transcribed_RNA"/>
</dbReference>
<reference evidence="1" key="1">
    <citation type="submission" date="2017-07" db="EMBL/GenBank/DDBJ databases">
        <authorList>
            <person name="Mikheyev A."/>
            <person name="Grau M."/>
        </authorList>
    </citation>
    <scope>NUCLEOTIDE SEQUENCE</scope>
    <source>
        <tissue evidence="1">Venom_gland</tissue>
    </source>
</reference>
<reference evidence="1" key="2">
    <citation type="submission" date="2017-11" db="EMBL/GenBank/DDBJ databases">
        <title>Coralsnake Venomics: Analyses of Venom Gland Transcriptomes and Proteomes of Six Brazilian Taxa.</title>
        <authorList>
            <person name="Aird S.D."/>
            <person name="Jorge da Silva N."/>
            <person name="Qiu L."/>
            <person name="Villar-Briones A."/>
            <person name="Aparecida-Saddi V."/>
            <person name="Campos-Telles M.P."/>
            <person name="Grau M."/>
            <person name="Mikheyev A.S."/>
        </authorList>
    </citation>
    <scope>NUCLEOTIDE SEQUENCE</scope>
    <source>
        <tissue evidence="1">Venom_gland</tissue>
    </source>
</reference>
<organism evidence="1">
    <name type="scientific">Micrurus paraensis</name>
    <dbReference type="NCBI Taxonomy" id="1970185"/>
    <lineage>
        <taxon>Eukaryota</taxon>
        <taxon>Metazoa</taxon>
        <taxon>Chordata</taxon>
        <taxon>Craniata</taxon>
        <taxon>Vertebrata</taxon>
        <taxon>Euteleostomi</taxon>
        <taxon>Lepidosauria</taxon>
        <taxon>Squamata</taxon>
        <taxon>Bifurcata</taxon>
        <taxon>Unidentata</taxon>
        <taxon>Episquamata</taxon>
        <taxon>Toxicofera</taxon>
        <taxon>Serpentes</taxon>
        <taxon>Colubroidea</taxon>
        <taxon>Elapidae</taxon>
        <taxon>Elapinae</taxon>
        <taxon>Micrurus</taxon>
    </lineage>
</organism>
<evidence type="ECO:0000313" key="1">
    <source>
        <dbReference type="EMBL" id="LAB13390.1"/>
    </source>
</evidence>
<name>A0A2D4KXG8_9SAUR</name>
<sequence>MYSETKKARSLESLIPWPKPTQIKVDLHQLAYSSITIVIVLLWFKFSHSCGQATTLRTTLKMSINKLRKCSVLPSPFVFQFNNNCHCFRSKYKPKTHETCWISRQSTELIFFLLRK</sequence>
<protein>
    <submittedName>
        <fullName evidence="1">Uncharacterized protein</fullName>
    </submittedName>
</protein>
<accession>A0A2D4KXG8</accession>
<proteinExistence type="predicted"/>
<dbReference type="AlphaFoldDB" id="A0A2D4KXG8"/>